<dbReference type="RefSeq" id="WP_092588544.1">
    <property type="nucleotide sequence ID" value="NZ_FMTM01000018.1"/>
</dbReference>
<gene>
    <name evidence="2" type="ORF">SAMN02927900_06186</name>
</gene>
<dbReference type="EMBL" id="FMTM01000018">
    <property type="protein sequence ID" value="SCW88999.1"/>
    <property type="molecule type" value="Genomic_DNA"/>
</dbReference>
<evidence type="ECO:0000313" key="3">
    <source>
        <dbReference type="Proteomes" id="UP000199542"/>
    </source>
</evidence>
<protein>
    <submittedName>
        <fullName evidence="2">Sugar phosphate isomerase/epimerase</fullName>
    </submittedName>
</protein>
<dbReference type="GO" id="GO:0016853">
    <property type="term" value="F:isomerase activity"/>
    <property type="evidence" value="ECO:0007669"/>
    <property type="project" value="UniProtKB-KW"/>
</dbReference>
<dbReference type="Proteomes" id="UP000199542">
    <property type="component" value="Unassembled WGS sequence"/>
</dbReference>
<dbReference type="PANTHER" id="PTHR12110">
    <property type="entry name" value="HYDROXYPYRUVATE ISOMERASE"/>
    <property type="match status" value="1"/>
</dbReference>
<accession>A0A1G4U8A5</accession>
<evidence type="ECO:0000259" key="1">
    <source>
        <dbReference type="Pfam" id="PF01261"/>
    </source>
</evidence>
<reference evidence="2 3" key="1">
    <citation type="submission" date="2016-10" db="EMBL/GenBank/DDBJ databases">
        <authorList>
            <person name="de Groot N.N."/>
        </authorList>
    </citation>
    <scope>NUCLEOTIDE SEQUENCE [LARGE SCALE GENOMIC DNA]</scope>
    <source>
        <strain evidence="2 3">CGMCC 1.3401</strain>
    </source>
</reference>
<dbReference type="SUPFAM" id="SSF51658">
    <property type="entry name" value="Xylose isomerase-like"/>
    <property type="match status" value="1"/>
</dbReference>
<dbReference type="AlphaFoldDB" id="A0A1G4U8A5"/>
<keyword evidence="2" id="KW-0413">Isomerase</keyword>
<organism evidence="2 3">
    <name type="scientific">Rhizobium mongolense subsp. loessense</name>
    <dbReference type="NCBI Taxonomy" id="158890"/>
    <lineage>
        <taxon>Bacteria</taxon>
        <taxon>Pseudomonadati</taxon>
        <taxon>Pseudomonadota</taxon>
        <taxon>Alphaproteobacteria</taxon>
        <taxon>Hyphomicrobiales</taxon>
        <taxon>Rhizobiaceae</taxon>
        <taxon>Rhizobium/Agrobacterium group</taxon>
        <taxon>Rhizobium</taxon>
    </lineage>
</organism>
<dbReference type="Gene3D" id="3.20.20.150">
    <property type="entry name" value="Divalent-metal-dependent TIM barrel enzymes"/>
    <property type="match status" value="1"/>
</dbReference>
<evidence type="ECO:0000313" key="2">
    <source>
        <dbReference type="EMBL" id="SCW88999.1"/>
    </source>
</evidence>
<dbReference type="InterPro" id="IPR013022">
    <property type="entry name" value="Xyl_isomerase-like_TIM-brl"/>
</dbReference>
<feature type="domain" description="Xylose isomerase-like TIM barrel" evidence="1">
    <location>
        <begin position="24"/>
        <end position="279"/>
    </location>
</feature>
<dbReference type="InterPro" id="IPR050312">
    <property type="entry name" value="IolE/XylAMocC-like"/>
</dbReference>
<dbReference type="PANTHER" id="PTHR12110:SF21">
    <property type="entry name" value="XYLOSE ISOMERASE-LIKE TIM BARREL DOMAIN-CONTAINING PROTEIN"/>
    <property type="match status" value="1"/>
</dbReference>
<sequence>MKSAHQLIFHSLASKFNTLAIDIDIVREVGFDGLETSGSKIKACLDAGISKQELRAQLANLTVPGIGFLTDVERQNSRRLEMLNEAERLCELATTVQAKGIEAITGPLSTLALEPRAAAAHPDLYRGLVDLPIDEQIDLTAANLRAVADIAAGHNLVVYLEGLSWTPLNMIEKQLRVIETAARDNLRLVIDFWHAYTSGDTPEVLSKIDKNLIYGVHLCDSLPFSGGVPDEAILRNVPTGSGVLHLQEWVDAVKSTGFVGWWSCELFCSRQHQENSYEVAAQLKELMEDLIRR</sequence>
<name>A0A1G4U8A5_9HYPH</name>
<dbReference type="InterPro" id="IPR036237">
    <property type="entry name" value="Xyl_isomerase-like_sf"/>
</dbReference>
<dbReference type="Pfam" id="PF01261">
    <property type="entry name" value="AP_endonuc_2"/>
    <property type="match status" value="1"/>
</dbReference>
<proteinExistence type="predicted"/>